<comment type="similarity">
    <text evidence="2">Belongs to the fimbrial protein family.</text>
</comment>
<evidence type="ECO:0000256" key="2">
    <source>
        <dbReference type="ARBA" id="ARBA00006671"/>
    </source>
</evidence>
<dbReference type="Pfam" id="PF00419">
    <property type="entry name" value="Fimbrial"/>
    <property type="match status" value="1"/>
</dbReference>
<accession>B7N810</accession>
<dbReference type="InterPro" id="IPR036937">
    <property type="entry name" value="Adhesion_dom_fimbrial_sf"/>
</dbReference>
<gene>
    <name evidence="7" type="ordered locus">ECUMN_0138</name>
</gene>
<dbReference type="InterPro" id="IPR008966">
    <property type="entry name" value="Adhesion_dom_sf"/>
</dbReference>
<comment type="subcellular location">
    <subcellularLocation>
        <location evidence="1">Fimbrium</location>
    </subcellularLocation>
</comment>
<organism evidence="7 8">
    <name type="scientific">Escherichia coli O17:K52:H18 (strain UMN026 / ExPEC)</name>
    <dbReference type="NCBI Taxonomy" id="585056"/>
    <lineage>
        <taxon>Bacteria</taxon>
        <taxon>Pseudomonadati</taxon>
        <taxon>Pseudomonadota</taxon>
        <taxon>Gammaproteobacteria</taxon>
        <taxon>Enterobacterales</taxon>
        <taxon>Enterobacteriaceae</taxon>
        <taxon>Escherichia</taxon>
    </lineage>
</organism>
<reference evidence="8" key="1">
    <citation type="journal article" date="2009" name="PLoS Genet.">
        <title>Organised genome dynamics in the Escherichia coli species results in highly diverse adaptive paths.</title>
        <authorList>
            <person name="Touchon M."/>
            <person name="Hoede C."/>
            <person name="Tenaillon O."/>
            <person name="Barbe V."/>
            <person name="Baeriswyl S."/>
            <person name="Bidet P."/>
            <person name="Bingen E."/>
            <person name="Bonacorsi S."/>
            <person name="Bouchier C."/>
            <person name="Bouvet O."/>
            <person name="Calteau A."/>
            <person name="Chiapello H."/>
            <person name="Clermont O."/>
            <person name="Cruveiller S."/>
            <person name="Danchin A."/>
            <person name="Diard M."/>
            <person name="Dossat C."/>
            <person name="Karoui M.E."/>
            <person name="Frapy E."/>
            <person name="Garry L."/>
            <person name="Ghigo J.M."/>
            <person name="Gilles A.M."/>
            <person name="Johnson J."/>
            <person name="Le Bouguenec C."/>
            <person name="Lescat M."/>
            <person name="Mangenot S."/>
            <person name="Martinez-Jehanne V."/>
            <person name="Matic I."/>
            <person name="Nassif X."/>
            <person name="Oztas S."/>
            <person name="Petit M.A."/>
            <person name="Pichon C."/>
            <person name="Rouy Z."/>
            <person name="Ruf C.S."/>
            <person name="Schneider D."/>
            <person name="Tourret J."/>
            <person name="Vacherie B."/>
            <person name="Vallenet D."/>
            <person name="Medigue C."/>
            <person name="Rocha E.P.C."/>
            <person name="Denamur E."/>
        </authorList>
    </citation>
    <scope>NUCLEOTIDE SEQUENCE [LARGE SCALE GENOMIC DNA]</scope>
    <source>
        <strain evidence="8">UMN026 / ExPEC</strain>
    </source>
</reference>
<dbReference type="SUPFAM" id="SSF49401">
    <property type="entry name" value="Bacterial adhesins"/>
    <property type="match status" value="1"/>
</dbReference>
<feature type="domain" description="Fimbrial-type adhesion" evidence="6">
    <location>
        <begin position="38"/>
        <end position="197"/>
    </location>
</feature>
<dbReference type="GO" id="GO:0043709">
    <property type="term" value="P:cell adhesion involved in single-species biofilm formation"/>
    <property type="evidence" value="ECO:0007669"/>
    <property type="project" value="TreeGrafter"/>
</dbReference>
<proteinExistence type="inferred from homology"/>
<feature type="chain" id="PRO_5002860629" description="Fimbrial-type adhesion domain-containing protein" evidence="5">
    <location>
        <begin position="32"/>
        <end position="198"/>
    </location>
</feature>
<dbReference type="PATRIC" id="fig|585056.7.peg.331"/>
<dbReference type="PANTHER" id="PTHR33420">
    <property type="entry name" value="FIMBRIAL SUBUNIT ELFA-RELATED"/>
    <property type="match status" value="1"/>
</dbReference>
<protein>
    <recommendedName>
        <fullName evidence="6">Fimbrial-type adhesion domain-containing protein</fullName>
    </recommendedName>
</protein>
<keyword evidence="4" id="KW-0281">Fimbrium</keyword>
<dbReference type="KEGG" id="eum:ECUMN_0138"/>
<dbReference type="InterPro" id="IPR050263">
    <property type="entry name" value="Bact_Fimbrial_Adh_Pro"/>
</dbReference>
<feature type="signal peptide" evidence="5">
    <location>
        <begin position="1"/>
        <end position="31"/>
    </location>
</feature>
<dbReference type="GO" id="GO:0009289">
    <property type="term" value="C:pilus"/>
    <property type="evidence" value="ECO:0007669"/>
    <property type="project" value="UniProtKB-SubCell"/>
</dbReference>
<name>B7N810_ECOLU</name>
<evidence type="ECO:0000259" key="6">
    <source>
        <dbReference type="Pfam" id="PF00419"/>
    </source>
</evidence>
<dbReference type="AlphaFoldDB" id="B7N810"/>
<sequence>MEYNSRIIMSKKLGFALSGLMLAMVAGTASADMDGGQINISGLVSDNTCETKVDGGKQDGLVLLQTATVAEITAGVSETAVGAKAKPFSITVDCSKATPGGQPTLTFGSVFFGNSRGTLNNDMSITTPSSGVNIALHNIDGTTVKQVKINNASDAYTKALTNNVAVFDFKASYVREDDSTPATAGYVRTNTAYTITYN</sequence>
<keyword evidence="3 5" id="KW-0732">Signal</keyword>
<evidence type="ECO:0000256" key="5">
    <source>
        <dbReference type="SAM" id="SignalP"/>
    </source>
</evidence>
<dbReference type="Gene3D" id="2.60.40.1090">
    <property type="entry name" value="Fimbrial-type adhesion domain"/>
    <property type="match status" value="1"/>
</dbReference>
<dbReference type="EMBL" id="CU928163">
    <property type="protein sequence ID" value="CAR11360.1"/>
    <property type="molecule type" value="Genomic_DNA"/>
</dbReference>
<dbReference type="STRING" id="585056.ECUMN_0138"/>
<evidence type="ECO:0000313" key="8">
    <source>
        <dbReference type="Proteomes" id="UP000007097"/>
    </source>
</evidence>
<evidence type="ECO:0000256" key="3">
    <source>
        <dbReference type="ARBA" id="ARBA00022729"/>
    </source>
</evidence>
<dbReference type="PANTHER" id="PTHR33420:SF3">
    <property type="entry name" value="FIMBRIAL SUBUNIT ELFA"/>
    <property type="match status" value="1"/>
</dbReference>
<evidence type="ECO:0000256" key="1">
    <source>
        <dbReference type="ARBA" id="ARBA00004561"/>
    </source>
</evidence>
<evidence type="ECO:0000256" key="4">
    <source>
        <dbReference type="ARBA" id="ARBA00023263"/>
    </source>
</evidence>
<dbReference type="Proteomes" id="UP000007097">
    <property type="component" value="Chromosome"/>
</dbReference>
<dbReference type="HOGENOM" id="CLU_114542_0_0_6"/>
<dbReference type="InterPro" id="IPR000259">
    <property type="entry name" value="Adhesion_dom_fimbrial"/>
</dbReference>
<evidence type="ECO:0000313" key="7">
    <source>
        <dbReference type="EMBL" id="CAR11360.1"/>
    </source>
</evidence>